<proteinExistence type="predicted"/>
<dbReference type="OrthoDB" id="6236007at2759"/>
<evidence type="ECO:0000256" key="1">
    <source>
        <dbReference type="ARBA" id="ARBA00023157"/>
    </source>
</evidence>
<feature type="domain" description="VWFD" evidence="3">
    <location>
        <begin position="113"/>
        <end position="166"/>
    </location>
</feature>
<evidence type="ECO:0000259" key="3">
    <source>
        <dbReference type="PROSITE" id="PS51233"/>
    </source>
</evidence>
<dbReference type="GO" id="GO:0031012">
    <property type="term" value="C:extracellular matrix"/>
    <property type="evidence" value="ECO:0007669"/>
    <property type="project" value="TreeGrafter"/>
</dbReference>
<dbReference type="InterPro" id="IPR036084">
    <property type="entry name" value="Ser_inhib-like_sf"/>
</dbReference>
<keyword evidence="2" id="KW-0325">Glycoprotein</keyword>
<dbReference type="PROSITE" id="PS51233">
    <property type="entry name" value="VWFD"/>
    <property type="match status" value="1"/>
</dbReference>
<evidence type="ECO:0000313" key="5">
    <source>
        <dbReference type="Proteomes" id="UP000812440"/>
    </source>
</evidence>
<dbReference type="Pfam" id="PF01826">
    <property type="entry name" value="TIL"/>
    <property type="match status" value="1"/>
</dbReference>
<evidence type="ECO:0000256" key="2">
    <source>
        <dbReference type="ARBA" id="ARBA00023180"/>
    </source>
</evidence>
<dbReference type="Proteomes" id="UP000812440">
    <property type="component" value="Chromosome 4"/>
</dbReference>
<keyword evidence="1" id="KW-1015">Disulfide bond</keyword>
<accession>A0A8T2IZ21</accession>
<dbReference type="AlphaFoldDB" id="A0A8T2IZ21"/>
<dbReference type="Pfam" id="PF00094">
    <property type="entry name" value="VWD"/>
    <property type="match status" value="2"/>
</dbReference>
<dbReference type="InterPro" id="IPR002919">
    <property type="entry name" value="TIL_dom"/>
</dbReference>
<protein>
    <recommendedName>
        <fullName evidence="3">VWFD domain-containing protein</fullName>
    </recommendedName>
</protein>
<dbReference type="CDD" id="cd19941">
    <property type="entry name" value="TIL"/>
    <property type="match status" value="1"/>
</dbReference>
<dbReference type="EMBL" id="JAACNH010000007">
    <property type="protein sequence ID" value="KAG8438215.1"/>
    <property type="molecule type" value="Genomic_DNA"/>
</dbReference>
<dbReference type="GO" id="GO:0005615">
    <property type="term" value="C:extracellular space"/>
    <property type="evidence" value="ECO:0007669"/>
    <property type="project" value="TreeGrafter"/>
</dbReference>
<dbReference type="PANTHER" id="PTHR11339:SF244">
    <property type="entry name" value="IGGFC-BINDING PROTEIN"/>
    <property type="match status" value="1"/>
</dbReference>
<comment type="caution">
    <text evidence="4">The sequence shown here is derived from an EMBL/GenBank/DDBJ whole genome shotgun (WGS) entry which is preliminary data.</text>
</comment>
<keyword evidence="5" id="KW-1185">Reference proteome</keyword>
<dbReference type="InterPro" id="IPR001846">
    <property type="entry name" value="VWF_type-D"/>
</dbReference>
<evidence type="ECO:0000313" key="4">
    <source>
        <dbReference type="EMBL" id="KAG8438215.1"/>
    </source>
</evidence>
<dbReference type="PANTHER" id="PTHR11339">
    <property type="entry name" value="EXTRACELLULAR MATRIX GLYCOPROTEIN RELATED"/>
    <property type="match status" value="1"/>
</dbReference>
<name>A0A8T2IZ21_9PIPI</name>
<dbReference type="Gene3D" id="2.10.25.10">
    <property type="entry name" value="Laminin"/>
    <property type="match status" value="1"/>
</dbReference>
<dbReference type="SUPFAM" id="SSF57567">
    <property type="entry name" value="Serine protease inhibitors"/>
    <property type="match status" value="1"/>
</dbReference>
<sequence>MGIKLEPNQPLFITATEGIQVLLFGRRGKKSQEQGILGRFKMDSSNSPHVGESTPGNQFGLIVAGISPTNDFGEVATCMAGSTRPSCSQANCRKKETCKILQGKAQCIANYEAVCWAWGDPHYHTFDERNYDFQGTCSYTMAQTCGNDANLPEFNIETMNENRGSSLVTLVLPPSSSFSEYVCGLCGNYNGNPGDDLYSEDHVPLDPTNWKIWKVKSNSPSTCWDDCNGPCKKVLSLRNSNRPTRILRHNHLREDGPFRIDACRREGIQVFDGRTATGCNYECPGNSTYNFCGSACPTTCENPDAPSKCTEACIETCECNEGFVPSSYAGSVCGLWRLQWEGDNDLMVNGGGIKNNTVDFGNSWKVGDIPVAGSVPPTVISKFGKRTEDKQKRMWIDAGQKRSIQRVCHATINPEGYFQDCIFVSVHMGTEMTLVVAYSWIHFACQEVEL</sequence>
<dbReference type="InterPro" id="IPR050780">
    <property type="entry name" value="Mucin_vWF_Thrombospondin_sf"/>
</dbReference>
<reference evidence="4" key="1">
    <citation type="thesis" date="2020" institute="ProQuest LLC" country="789 East Eisenhower Parkway, Ann Arbor, MI, USA">
        <title>Comparative Genomics and Chromosome Evolution.</title>
        <authorList>
            <person name="Mudd A.B."/>
        </authorList>
    </citation>
    <scope>NUCLEOTIDE SEQUENCE</scope>
    <source>
        <strain evidence="4">Female2</strain>
        <tissue evidence="4">Blood</tissue>
    </source>
</reference>
<organism evidence="4 5">
    <name type="scientific">Hymenochirus boettgeri</name>
    <name type="common">Congo dwarf clawed frog</name>
    <dbReference type="NCBI Taxonomy" id="247094"/>
    <lineage>
        <taxon>Eukaryota</taxon>
        <taxon>Metazoa</taxon>
        <taxon>Chordata</taxon>
        <taxon>Craniata</taxon>
        <taxon>Vertebrata</taxon>
        <taxon>Euteleostomi</taxon>
        <taxon>Amphibia</taxon>
        <taxon>Batrachia</taxon>
        <taxon>Anura</taxon>
        <taxon>Pipoidea</taxon>
        <taxon>Pipidae</taxon>
        <taxon>Pipinae</taxon>
        <taxon>Hymenochirus</taxon>
    </lineage>
</organism>
<gene>
    <name evidence="4" type="ORF">GDO86_008777</name>
</gene>